<keyword evidence="16" id="KW-1185">Reference proteome</keyword>
<evidence type="ECO:0000256" key="11">
    <source>
        <dbReference type="ARBA" id="ARBA00023180"/>
    </source>
</evidence>
<keyword evidence="11" id="KW-0325">Glycoprotein</keyword>
<keyword evidence="4 13" id="KW-0812">Transmembrane</keyword>
<keyword evidence="9" id="KW-1015">Disulfide bond</keyword>
<feature type="transmembrane region" description="Helical" evidence="13">
    <location>
        <begin position="238"/>
        <end position="256"/>
    </location>
</feature>
<evidence type="ECO:0000256" key="6">
    <source>
        <dbReference type="ARBA" id="ARBA00022989"/>
    </source>
</evidence>
<dbReference type="FunFam" id="1.20.1070.10:FF:000024">
    <property type="entry name" value="Olfactory receptor"/>
    <property type="match status" value="1"/>
</dbReference>
<evidence type="ECO:0000313" key="16">
    <source>
        <dbReference type="Proteomes" id="UP001181693"/>
    </source>
</evidence>
<feature type="transmembrane region" description="Helical" evidence="13">
    <location>
        <begin position="140"/>
        <end position="161"/>
    </location>
</feature>
<sequence>MANASNVSMSFVLLGLIDMEEYKYLYCAVFLTAYVFIMLLSVTIIYTVLSEPTLHEPMYILICNLVLNGIFGSSSFFPKLIVDLFSSSKTISRDGCLTQAFCILTFAYFEISTFSIMALDRYVAVCYPLQYVTLMTNEKVLQIIVGFFVFVFTVVLIAVLLSARLPVCGTYIKNIFCDNMSFFILSCVDSSVNNLYGAVVTTVFLTVTISMTLYSYLRIFIICFKVSKEARQRTLHTLVTHLFSFSVFLLGVFFLFVRYRLGGASLPLSAHILLSVPCLVFPPILNPLVFGFRTKALYSKVIHKFQKMNKWVE</sequence>
<organism evidence="15 16">
    <name type="scientific">Pyxicephalus adspersus</name>
    <name type="common">African bullfrog</name>
    <dbReference type="NCBI Taxonomy" id="30357"/>
    <lineage>
        <taxon>Eukaryota</taxon>
        <taxon>Metazoa</taxon>
        <taxon>Chordata</taxon>
        <taxon>Craniata</taxon>
        <taxon>Vertebrata</taxon>
        <taxon>Euteleostomi</taxon>
        <taxon>Amphibia</taxon>
        <taxon>Batrachia</taxon>
        <taxon>Anura</taxon>
        <taxon>Neobatrachia</taxon>
        <taxon>Ranoidea</taxon>
        <taxon>Pyxicephalidae</taxon>
        <taxon>Pyxicephalinae</taxon>
        <taxon>Pyxicephalus</taxon>
    </lineage>
</organism>
<evidence type="ECO:0000256" key="2">
    <source>
        <dbReference type="ARBA" id="ARBA00022475"/>
    </source>
</evidence>
<evidence type="ECO:0000313" key="15">
    <source>
        <dbReference type="EMBL" id="DBA32308.1"/>
    </source>
</evidence>
<dbReference type="PROSITE" id="PS50262">
    <property type="entry name" value="G_PROTEIN_RECEP_F1_2"/>
    <property type="match status" value="1"/>
</dbReference>
<feature type="transmembrane region" description="Helical" evidence="13">
    <location>
        <begin position="23"/>
        <end position="46"/>
    </location>
</feature>
<keyword evidence="8 13" id="KW-0472">Membrane</keyword>
<evidence type="ECO:0000256" key="10">
    <source>
        <dbReference type="ARBA" id="ARBA00023170"/>
    </source>
</evidence>
<dbReference type="SUPFAM" id="SSF81321">
    <property type="entry name" value="Family A G protein-coupled receptor-like"/>
    <property type="match status" value="1"/>
</dbReference>
<protein>
    <recommendedName>
        <fullName evidence="14">G-protein coupled receptors family 1 profile domain-containing protein</fullName>
    </recommendedName>
</protein>
<keyword evidence="5" id="KW-0552">Olfaction</keyword>
<name>A0AAV3AY55_PYXAD</name>
<feature type="transmembrane region" description="Helical" evidence="13">
    <location>
        <begin position="268"/>
        <end position="290"/>
    </location>
</feature>
<evidence type="ECO:0000256" key="13">
    <source>
        <dbReference type="SAM" id="Phobius"/>
    </source>
</evidence>
<evidence type="ECO:0000256" key="12">
    <source>
        <dbReference type="ARBA" id="ARBA00023224"/>
    </source>
</evidence>
<evidence type="ECO:0000256" key="8">
    <source>
        <dbReference type="ARBA" id="ARBA00023136"/>
    </source>
</evidence>
<dbReference type="GO" id="GO:0004930">
    <property type="term" value="F:G protein-coupled receptor activity"/>
    <property type="evidence" value="ECO:0007669"/>
    <property type="project" value="UniProtKB-KW"/>
</dbReference>
<evidence type="ECO:0000256" key="5">
    <source>
        <dbReference type="ARBA" id="ARBA00022725"/>
    </source>
</evidence>
<gene>
    <name evidence="15" type="ORF">GDO54_000109</name>
</gene>
<dbReference type="PANTHER" id="PTHR26451">
    <property type="entry name" value="G_PROTEIN_RECEP_F1_2 DOMAIN-CONTAINING PROTEIN"/>
    <property type="match status" value="1"/>
</dbReference>
<dbReference type="EMBL" id="DYDO01000001">
    <property type="protein sequence ID" value="DBA32308.1"/>
    <property type="molecule type" value="Genomic_DNA"/>
</dbReference>
<dbReference type="GO" id="GO:0005549">
    <property type="term" value="F:odorant binding"/>
    <property type="evidence" value="ECO:0007669"/>
    <property type="project" value="TreeGrafter"/>
</dbReference>
<dbReference type="InterPro" id="IPR000725">
    <property type="entry name" value="Olfact_rcpt"/>
</dbReference>
<keyword evidence="7" id="KW-0297">G-protein coupled receptor</keyword>
<feature type="domain" description="G-protein coupled receptors family 1 profile" evidence="14">
    <location>
        <begin position="40"/>
        <end position="290"/>
    </location>
</feature>
<evidence type="ECO:0000256" key="3">
    <source>
        <dbReference type="ARBA" id="ARBA00022606"/>
    </source>
</evidence>
<dbReference type="GO" id="GO:0005886">
    <property type="term" value="C:plasma membrane"/>
    <property type="evidence" value="ECO:0007669"/>
    <property type="project" value="UniProtKB-SubCell"/>
</dbReference>
<comment type="subcellular location">
    <subcellularLocation>
        <location evidence="1">Cell membrane</location>
        <topology evidence="1">Multi-pass membrane protein</topology>
    </subcellularLocation>
</comment>
<evidence type="ECO:0000256" key="4">
    <source>
        <dbReference type="ARBA" id="ARBA00022692"/>
    </source>
</evidence>
<dbReference type="PRINTS" id="PR00245">
    <property type="entry name" value="OLFACTORYR"/>
</dbReference>
<dbReference type="InterPro" id="IPR017452">
    <property type="entry name" value="GPCR_Rhodpsn_7TM"/>
</dbReference>
<dbReference type="AlphaFoldDB" id="A0AAV3AY55"/>
<accession>A0AAV3AY55</accession>
<dbReference type="PANTHER" id="PTHR26451:SF986">
    <property type="entry name" value="OLFACTORY RECEPTOR 52D1"/>
    <property type="match status" value="1"/>
</dbReference>
<keyword evidence="10" id="KW-0675">Receptor</keyword>
<feature type="transmembrane region" description="Helical" evidence="13">
    <location>
        <begin position="195"/>
        <end position="217"/>
    </location>
</feature>
<feature type="transmembrane region" description="Helical" evidence="13">
    <location>
        <begin position="58"/>
        <end position="77"/>
    </location>
</feature>
<evidence type="ECO:0000259" key="14">
    <source>
        <dbReference type="PROSITE" id="PS50262"/>
    </source>
</evidence>
<evidence type="ECO:0000256" key="1">
    <source>
        <dbReference type="ARBA" id="ARBA00004651"/>
    </source>
</evidence>
<keyword evidence="6 13" id="KW-1133">Transmembrane helix</keyword>
<dbReference type="GO" id="GO:0004984">
    <property type="term" value="F:olfactory receptor activity"/>
    <property type="evidence" value="ECO:0007669"/>
    <property type="project" value="InterPro"/>
</dbReference>
<keyword evidence="12" id="KW-0807">Transducer</keyword>
<reference evidence="15" key="1">
    <citation type="thesis" date="2020" institute="ProQuest LLC" country="789 East Eisenhower Parkway, Ann Arbor, MI, USA">
        <title>Comparative Genomics and Chromosome Evolution.</title>
        <authorList>
            <person name="Mudd A.B."/>
        </authorList>
    </citation>
    <scope>NUCLEOTIDE SEQUENCE</scope>
    <source>
        <strain evidence="15">1538</strain>
        <tissue evidence="15">Blood</tissue>
    </source>
</reference>
<feature type="transmembrane region" description="Helical" evidence="13">
    <location>
        <begin position="97"/>
        <end position="119"/>
    </location>
</feature>
<keyword evidence="3" id="KW-0716">Sensory transduction</keyword>
<evidence type="ECO:0000256" key="7">
    <source>
        <dbReference type="ARBA" id="ARBA00023040"/>
    </source>
</evidence>
<proteinExistence type="predicted"/>
<keyword evidence="2" id="KW-1003">Cell membrane</keyword>
<evidence type="ECO:0000256" key="9">
    <source>
        <dbReference type="ARBA" id="ARBA00023157"/>
    </source>
</evidence>
<comment type="caution">
    <text evidence="15">The sequence shown here is derived from an EMBL/GenBank/DDBJ whole genome shotgun (WGS) entry which is preliminary data.</text>
</comment>
<dbReference type="Proteomes" id="UP001181693">
    <property type="component" value="Unassembled WGS sequence"/>
</dbReference>
<dbReference type="Pfam" id="PF13853">
    <property type="entry name" value="7tm_4"/>
    <property type="match status" value="1"/>
</dbReference>
<dbReference type="InterPro" id="IPR052921">
    <property type="entry name" value="GPCR1_Superfamily_Member"/>
</dbReference>
<dbReference type="Gene3D" id="1.20.1070.10">
    <property type="entry name" value="Rhodopsin 7-helix transmembrane proteins"/>
    <property type="match status" value="1"/>
</dbReference>